<organism evidence="2 3">
    <name type="scientific">Massariosphaeria phaeospora</name>
    <dbReference type="NCBI Taxonomy" id="100035"/>
    <lineage>
        <taxon>Eukaryota</taxon>
        <taxon>Fungi</taxon>
        <taxon>Dikarya</taxon>
        <taxon>Ascomycota</taxon>
        <taxon>Pezizomycotina</taxon>
        <taxon>Dothideomycetes</taxon>
        <taxon>Pleosporomycetidae</taxon>
        <taxon>Pleosporales</taxon>
        <taxon>Pleosporales incertae sedis</taxon>
        <taxon>Massariosphaeria</taxon>
    </lineage>
</organism>
<evidence type="ECO:0000313" key="3">
    <source>
        <dbReference type="Proteomes" id="UP000481861"/>
    </source>
</evidence>
<accession>A0A7C8MLT8</accession>
<dbReference type="EMBL" id="JAADJZ010000001">
    <property type="protein sequence ID" value="KAF2878603.1"/>
    <property type="molecule type" value="Genomic_DNA"/>
</dbReference>
<feature type="domain" description="F-box" evidence="1">
    <location>
        <begin position="1"/>
        <end position="47"/>
    </location>
</feature>
<keyword evidence="3" id="KW-1185">Reference proteome</keyword>
<dbReference type="AlphaFoldDB" id="A0A7C8MLT8"/>
<gene>
    <name evidence="2" type="ORF">BDV95DRAFT_589513</name>
</gene>
<evidence type="ECO:0000259" key="1">
    <source>
        <dbReference type="PROSITE" id="PS50181"/>
    </source>
</evidence>
<dbReference type="SUPFAM" id="SSF52047">
    <property type="entry name" value="RNI-like"/>
    <property type="match status" value="1"/>
</dbReference>
<proteinExistence type="predicted"/>
<dbReference type="InterPro" id="IPR032675">
    <property type="entry name" value="LRR_dom_sf"/>
</dbReference>
<protein>
    <recommendedName>
        <fullName evidence="1">F-box domain-containing protein</fullName>
    </recommendedName>
</protein>
<comment type="caution">
    <text evidence="2">The sequence shown here is derived from an EMBL/GenBank/DDBJ whole genome shotgun (WGS) entry which is preliminary data.</text>
</comment>
<evidence type="ECO:0000313" key="2">
    <source>
        <dbReference type="EMBL" id="KAF2878603.1"/>
    </source>
</evidence>
<sequence length="469" mass="53511">MFPLLSLPLDLVHPIVESIDNPDDLLSLAQTCTKLQPLAEAALWKQVHIRNGESADRLLASLEARPHRFGCVQELEITPHPRSTWHEISILPSLIRKMGNLRVLQLESPFINYFNRGERYKQYWIDQYISEYLRLFEDSSLEDGPLTNLTSFTFHSHGAGTRYYKLDTIYPVLLSSTLTHLHISCSDVNKFEVPDANLGKSPLRTLVLDECNVTSEGLSTLLSLPRGLEYLYLQETSHHGSSIQSNMPMGPIFAAISQQKHSLQHLQHSCSKRGYSDWLPNDEPDFTGFSLFYSLKTLELDDKSPLKKLLPVPQYAPPNLDTFCFTGLECRPDTYWDDMPSRVNSISNGTNFKHLELHTSPASTNSLSRMFSLPSRVLKLVEIARNMKERNITTTLTNYTRYSVIPPYVYGERRPVPVVYFESEKFWPEEETQIALMEAFGNKPFELEDKECGTMVAAKLAAGRHCLDY</sequence>
<dbReference type="OrthoDB" id="2522477at2759"/>
<dbReference type="Proteomes" id="UP000481861">
    <property type="component" value="Unassembled WGS sequence"/>
</dbReference>
<name>A0A7C8MLT8_9PLEO</name>
<dbReference type="Gene3D" id="3.80.10.10">
    <property type="entry name" value="Ribonuclease Inhibitor"/>
    <property type="match status" value="1"/>
</dbReference>
<reference evidence="2 3" key="1">
    <citation type="submission" date="2020-01" db="EMBL/GenBank/DDBJ databases">
        <authorList>
            <consortium name="DOE Joint Genome Institute"/>
            <person name="Haridas S."/>
            <person name="Albert R."/>
            <person name="Binder M."/>
            <person name="Bloem J."/>
            <person name="Labutti K."/>
            <person name="Salamov A."/>
            <person name="Andreopoulos B."/>
            <person name="Baker S.E."/>
            <person name="Barry K."/>
            <person name="Bills G."/>
            <person name="Bluhm B.H."/>
            <person name="Cannon C."/>
            <person name="Castanera R."/>
            <person name="Culley D.E."/>
            <person name="Daum C."/>
            <person name="Ezra D."/>
            <person name="Gonzalez J.B."/>
            <person name="Henrissat B."/>
            <person name="Kuo A."/>
            <person name="Liang C."/>
            <person name="Lipzen A."/>
            <person name="Lutzoni F."/>
            <person name="Magnuson J."/>
            <person name="Mondo S."/>
            <person name="Nolan M."/>
            <person name="Ohm R."/>
            <person name="Pangilinan J."/>
            <person name="Park H.-J.H."/>
            <person name="Ramirez L."/>
            <person name="Alfaro M."/>
            <person name="Sun H."/>
            <person name="Tritt A."/>
            <person name="Yoshinaga Y."/>
            <person name="Zwiers L.-H.L."/>
            <person name="Turgeon B.G."/>
            <person name="Goodwin S.B."/>
            <person name="Spatafora J.W."/>
            <person name="Crous P.W."/>
            <person name="Grigoriev I.V."/>
        </authorList>
    </citation>
    <scope>NUCLEOTIDE SEQUENCE [LARGE SCALE GENOMIC DNA]</scope>
    <source>
        <strain evidence="2 3">CBS 611.86</strain>
    </source>
</reference>
<dbReference type="PROSITE" id="PS50181">
    <property type="entry name" value="FBOX"/>
    <property type="match status" value="1"/>
</dbReference>
<dbReference type="InterPro" id="IPR001810">
    <property type="entry name" value="F-box_dom"/>
</dbReference>